<dbReference type="SMART" id="SM00215">
    <property type="entry name" value="VWC_out"/>
    <property type="match status" value="2"/>
</dbReference>
<dbReference type="PANTHER" id="PTHR46698">
    <property type="entry name" value="CROSSVEINLESS 2"/>
    <property type="match status" value="1"/>
</dbReference>
<dbReference type="InterPro" id="IPR001007">
    <property type="entry name" value="VWF_dom"/>
</dbReference>
<evidence type="ECO:0000256" key="4">
    <source>
        <dbReference type="ARBA" id="ARBA00022737"/>
    </source>
</evidence>
<dbReference type="CDD" id="cd19941">
    <property type="entry name" value="TIL"/>
    <property type="match status" value="3"/>
</dbReference>
<dbReference type="InterPro" id="IPR036084">
    <property type="entry name" value="Ser_inhib-like_sf"/>
</dbReference>
<dbReference type="Pfam" id="PF00094">
    <property type="entry name" value="VWD"/>
    <property type="match status" value="3"/>
</dbReference>
<proteinExistence type="predicted"/>
<dbReference type="InterPro" id="IPR025615">
    <property type="entry name" value="TILa_dom"/>
</dbReference>
<accession>A0A498LM48</accession>
<dbReference type="EMBL" id="QBIY01013275">
    <property type="protein sequence ID" value="RXN09498.1"/>
    <property type="molecule type" value="Genomic_DNA"/>
</dbReference>
<protein>
    <submittedName>
        <fullName evidence="8">C-binding-like protein</fullName>
    </submittedName>
</protein>
<dbReference type="SUPFAM" id="SSF57567">
    <property type="entry name" value="Serine protease inhibitors"/>
    <property type="match status" value="3"/>
</dbReference>
<evidence type="ECO:0000259" key="7">
    <source>
        <dbReference type="PROSITE" id="PS51233"/>
    </source>
</evidence>
<feature type="domain" description="VWFD" evidence="7">
    <location>
        <begin position="421"/>
        <end position="519"/>
    </location>
</feature>
<keyword evidence="5" id="KW-1015">Disulfide bond</keyword>
<dbReference type="Gene3D" id="2.10.25.10">
    <property type="entry name" value="Laminin"/>
    <property type="match status" value="3"/>
</dbReference>
<keyword evidence="2" id="KW-0964">Secreted</keyword>
<dbReference type="PROSITE" id="PS51233">
    <property type="entry name" value="VWFD"/>
    <property type="match status" value="3"/>
</dbReference>
<comment type="caution">
    <text evidence="8">The sequence shown here is derived from an EMBL/GenBank/DDBJ whole genome shotgun (WGS) entry which is preliminary data.</text>
</comment>
<name>A0A498LM48_LABRO</name>
<dbReference type="InterPro" id="IPR014853">
    <property type="entry name" value="VWF/SSPO/ZAN-like_Cys-rich_dom"/>
</dbReference>
<dbReference type="Pfam" id="PF01826">
    <property type="entry name" value="TIL"/>
    <property type="match status" value="2"/>
</dbReference>
<evidence type="ECO:0000256" key="3">
    <source>
        <dbReference type="ARBA" id="ARBA00022729"/>
    </source>
</evidence>
<reference evidence="8 9" key="1">
    <citation type="submission" date="2018-03" db="EMBL/GenBank/DDBJ databases">
        <title>Draft genome sequence of Rohu Carp (Labeo rohita).</title>
        <authorList>
            <person name="Das P."/>
            <person name="Kushwaha B."/>
            <person name="Joshi C.G."/>
            <person name="Kumar D."/>
            <person name="Nagpure N.S."/>
            <person name="Sahoo L."/>
            <person name="Das S.P."/>
            <person name="Bit A."/>
            <person name="Patnaik S."/>
            <person name="Meher P.K."/>
            <person name="Jayasankar P."/>
            <person name="Koringa P.G."/>
            <person name="Patel N.V."/>
            <person name="Hinsu A.T."/>
            <person name="Kumar R."/>
            <person name="Pandey M."/>
            <person name="Agarwal S."/>
            <person name="Srivastava S."/>
            <person name="Singh M."/>
            <person name="Iquebal M.A."/>
            <person name="Jaiswal S."/>
            <person name="Angadi U.B."/>
            <person name="Kumar N."/>
            <person name="Raza M."/>
            <person name="Shah T.M."/>
            <person name="Rai A."/>
            <person name="Jena J.K."/>
        </authorList>
    </citation>
    <scope>NUCLEOTIDE SEQUENCE [LARGE SCALE GENOMIC DNA]</scope>
    <source>
        <strain evidence="8">DASCIFA01</strain>
        <tissue evidence="8">Testis</tissue>
    </source>
</reference>
<dbReference type="PANTHER" id="PTHR46698:SF7">
    <property type="entry name" value="VWFD DOMAIN-CONTAINING PROTEIN"/>
    <property type="match status" value="1"/>
</dbReference>
<dbReference type="GO" id="GO:0030513">
    <property type="term" value="P:positive regulation of BMP signaling pathway"/>
    <property type="evidence" value="ECO:0007669"/>
    <property type="project" value="TreeGrafter"/>
</dbReference>
<keyword evidence="3" id="KW-0732">Signal</keyword>
<gene>
    <name evidence="8" type="ORF">ROHU_031423</name>
</gene>
<dbReference type="InterPro" id="IPR052424">
    <property type="entry name" value="Kielin_Chordin-BMP_Reg"/>
</dbReference>
<dbReference type="GO" id="GO:0005576">
    <property type="term" value="C:extracellular region"/>
    <property type="evidence" value="ECO:0007669"/>
    <property type="project" value="UniProtKB-SubCell"/>
</dbReference>
<evidence type="ECO:0000256" key="5">
    <source>
        <dbReference type="ARBA" id="ARBA00023157"/>
    </source>
</evidence>
<evidence type="ECO:0000256" key="2">
    <source>
        <dbReference type="ARBA" id="ARBA00022525"/>
    </source>
</evidence>
<dbReference type="Proteomes" id="UP000290572">
    <property type="component" value="Unassembled WGS sequence"/>
</dbReference>
<sequence>MSCPPNSHYEACASPCPATCPYPNQQPNCTDTCVEACVCDSGFVLSAGTCVPTNQCGCFYKGAYYQQGQTFWADDQCHQLCTCDRNLSAVVCRNSSCAVHESCSVVNGSRSCRPLRNQAVCTGSGDPHYRTFDGLRFDFQGTCVYQLAALCSDNTSLVPFNVTVKNDNRWSNAVSFTHTVNVSVNGFTITLTRDHPYQILFDGQLAELPFWLQDVFLVLRSGNIAVVKTNFGLQVTFDWSNVVSVTLPSNYSSMVCGLCGNFNGVVQDDFTMHNAPSCPPNSHYNPCAPGCTETCVNTTVHNCSRPCAEACQCDQGYILSGQTCVPQAECGCFYRGRYYKKHQMFYVSDQCLERCVCGDNGTVSCQASRCGPGEACRVEKGVLGCYPVSYGRCMATGDPHYWSFDGRWFDFQGACAYTLTKMNNEFVTLPSSFGQQVTINQVGYNVEVQTDFGLRVLYDTFYHAEVHVPSSYQGRMCGLCGNYNGNQTDDFLLPNGTQSVNADAFGQAWALPATGVQCGVQSSPQQCDQTKTERYRRGDACGLMAAAGGPFSACHGVVKPEQHVINCVFDLCVMDGDRATLCENLQAYAIICQQAGIQVMPWRNSSFCPNSHYAQCSNNCANTCASLSTSINNCPDICMEGCQCDEGWLSDGDTCVPVGDCGCVHNGKYLKVGEVLVTDTCDIKCMCRAAGLLECVNQTCARGEICEVRDGRRDCYTKQGHCVFDASDHLLSFDGVMGTVGRPGAFQMAFLCDQQSPDWFRVVLDIHACARNNSGNVTTVHVFFQDMIITVNNWWHSWVNGKKVSYPFMRGEVSVSYTNEAVVIEKVSTMRLTYSVTGEVVLSVSTVLKNQVCGACGNFNGVTADDMATSNGRNSTMMSLVASSWQAEDFFTCDV</sequence>
<dbReference type="STRING" id="84645.A0A498LM48"/>
<dbReference type="Pfam" id="PF12714">
    <property type="entry name" value="TILa"/>
    <property type="match status" value="3"/>
</dbReference>
<evidence type="ECO:0000313" key="8">
    <source>
        <dbReference type="EMBL" id="RXN09498.1"/>
    </source>
</evidence>
<keyword evidence="6" id="KW-0325">Glycoprotein</keyword>
<keyword evidence="4" id="KW-0677">Repeat</keyword>
<evidence type="ECO:0000313" key="9">
    <source>
        <dbReference type="Proteomes" id="UP000290572"/>
    </source>
</evidence>
<feature type="domain" description="VWFD" evidence="7">
    <location>
        <begin position="720"/>
        <end position="894"/>
    </location>
</feature>
<dbReference type="Pfam" id="PF08742">
    <property type="entry name" value="C8"/>
    <property type="match status" value="1"/>
</dbReference>
<dbReference type="SMART" id="SM00832">
    <property type="entry name" value="C8"/>
    <property type="match status" value="1"/>
</dbReference>
<evidence type="ECO:0000256" key="6">
    <source>
        <dbReference type="ARBA" id="ARBA00023180"/>
    </source>
</evidence>
<dbReference type="AlphaFoldDB" id="A0A498LM48"/>
<dbReference type="InterPro" id="IPR002919">
    <property type="entry name" value="TIL_dom"/>
</dbReference>
<dbReference type="FunFam" id="2.10.25.10:FF:000055">
    <property type="entry name" value="alpha-tectorin isoform X1"/>
    <property type="match status" value="2"/>
</dbReference>
<keyword evidence="9" id="KW-1185">Reference proteome</keyword>
<dbReference type="InterPro" id="IPR001846">
    <property type="entry name" value="VWF_type-D"/>
</dbReference>
<comment type="subcellular location">
    <subcellularLocation>
        <location evidence="1">Secreted</location>
    </subcellularLocation>
</comment>
<dbReference type="SMART" id="SM00216">
    <property type="entry name" value="VWD"/>
    <property type="match status" value="3"/>
</dbReference>
<feature type="domain" description="VWFD" evidence="7">
    <location>
        <begin position="119"/>
        <end position="292"/>
    </location>
</feature>
<organism evidence="8 9">
    <name type="scientific">Labeo rohita</name>
    <name type="common">Indian major carp</name>
    <name type="synonym">Cyprinus rohita</name>
    <dbReference type="NCBI Taxonomy" id="84645"/>
    <lineage>
        <taxon>Eukaryota</taxon>
        <taxon>Metazoa</taxon>
        <taxon>Chordata</taxon>
        <taxon>Craniata</taxon>
        <taxon>Vertebrata</taxon>
        <taxon>Euteleostomi</taxon>
        <taxon>Actinopterygii</taxon>
        <taxon>Neopterygii</taxon>
        <taxon>Teleostei</taxon>
        <taxon>Ostariophysi</taxon>
        <taxon>Cypriniformes</taxon>
        <taxon>Cyprinidae</taxon>
        <taxon>Labeoninae</taxon>
        <taxon>Labeonini</taxon>
        <taxon>Labeo</taxon>
    </lineage>
</organism>
<evidence type="ECO:0000256" key="1">
    <source>
        <dbReference type="ARBA" id="ARBA00004613"/>
    </source>
</evidence>